<feature type="domain" description="Transposase IS200-like" evidence="1">
    <location>
        <begin position="9"/>
        <end position="134"/>
    </location>
</feature>
<dbReference type="NCBIfam" id="NF047646">
    <property type="entry name" value="REP_Tyr_transpos"/>
    <property type="match status" value="1"/>
</dbReference>
<protein>
    <submittedName>
        <fullName evidence="2">Putative transposase</fullName>
    </submittedName>
</protein>
<dbReference type="Pfam" id="PF01797">
    <property type="entry name" value="Y1_Tnp"/>
    <property type="match status" value="1"/>
</dbReference>
<reference evidence="2 3" key="1">
    <citation type="submission" date="2019-03" db="EMBL/GenBank/DDBJ databases">
        <title>Freshwater and sediment microbial communities from various areas in North America, analyzing microbe dynamics in response to fracking.</title>
        <authorList>
            <person name="Lamendella R."/>
        </authorList>
    </citation>
    <scope>NUCLEOTIDE SEQUENCE [LARGE SCALE GENOMIC DNA]</scope>
    <source>
        <strain evidence="2 3">18_TX</strain>
    </source>
</reference>
<dbReference type="PANTHER" id="PTHR36966">
    <property type="entry name" value="REP-ASSOCIATED TYROSINE TRANSPOSASE"/>
    <property type="match status" value="1"/>
</dbReference>
<sequence>MKNVRRHFNESCYCFITVSTQNRRPVLTRPEVIQALRAAVKRTMSTHPFKIQAWVVLPDHMHFIIRVDDNQFDERVKRIKSFTTRALPDFSAKSQRNASKYKRVQGTLWHNRFYDHMIRSEKELYMYSLYCCFNPVKHGYVKNAIDWRYSTLRNGIASGRYPDSWQFINETWTVDCFASYDE</sequence>
<dbReference type="GO" id="GO:0004803">
    <property type="term" value="F:transposase activity"/>
    <property type="evidence" value="ECO:0007669"/>
    <property type="project" value="InterPro"/>
</dbReference>
<dbReference type="InterPro" id="IPR036515">
    <property type="entry name" value="Transposase_17_sf"/>
</dbReference>
<dbReference type="GO" id="GO:0043565">
    <property type="term" value="F:sequence-specific DNA binding"/>
    <property type="evidence" value="ECO:0007669"/>
    <property type="project" value="TreeGrafter"/>
</dbReference>
<dbReference type="Proteomes" id="UP000295531">
    <property type="component" value="Unassembled WGS sequence"/>
</dbReference>
<dbReference type="GO" id="GO:0006313">
    <property type="term" value="P:DNA transposition"/>
    <property type="evidence" value="ECO:0007669"/>
    <property type="project" value="InterPro"/>
</dbReference>
<dbReference type="AlphaFoldDB" id="A0A4R6PNN4"/>
<dbReference type="InterPro" id="IPR052715">
    <property type="entry name" value="RAYT_transposase"/>
</dbReference>
<evidence type="ECO:0000313" key="3">
    <source>
        <dbReference type="Proteomes" id="UP000295531"/>
    </source>
</evidence>
<dbReference type="Gene3D" id="3.30.70.1290">
    <property type="entry name" value="Transposase IS200-like"/>
    <property type="match status" value="1"/>
</dbReference>
<dbReference type="InterPro" id="IPR002686">
    <property type="entry name" value="Transposase_17"/>
</dbReference>
<dbReference type="PANTHER" id="PTHR36966:SF1">
    <property type="entry name" value="REP-ASSOCIATED TYROSINE TRANSPOSASE"/>
    <property type="match status" value="1"/>
</dbReference>
<gene>
    <name evidence="2" type="ORF">DEU29_10296</name>
</gene>
<dbReference type="SUPFAM" id="SSF143422">
    <property type="entry name" value="Transposase IS200-like"/>
    <property type="match status" value="1"/>
</dbReference>
<proteinExistence type="predicted"/>
<dbReference type="EMBL" id="SNXI01000002">
    <property type="protein sequence ID" value="TDP40196.1"/>
    <property type="molecule type" value="Genomic_DNA"/>
</dbReference>
<dbReference type="SMART" id="SM01321">
    <property type="entry name" value="Y1_Tnp"/>
    <property type="match status" value="1"/>
</dbReference>
<dbReference type="RefSeq" id="WP_133538662.1">
    <property type="nucleotide sequence ID" value="NZ_SNXI01000002.1"/>
</dbReference>
<comment type="caution">
    <text evidence="2">The sequence shown here is derived from an EMBL/GenBank/DDBJ whole genome shotgun (WGS) entry which is preliminary data.</text>
</comment>
<organism evidence="2 3">
    <name type="scientific">Idiomarina aquatica</name>
    <dbReference type="NCBI Taxonomy" id="1327752"/>
    <lineage>
        <taxon>Bacteria</taxon>
        <taxon>Pseudomonadati</taxon>
        <taxon>Pseudomonadota</taxon>
        <taxon>Gammaproteobacteria</taxon>
        <taxon>Alteromonadales</taxon>
        <taxon>Idiomarinaceae</taxon>
        <taxon>Idiomarina</taxon>
    </lineage>
</organism>
<accession>A0A4R6PNN4</accession>
<evidence type="ECO:0000313" key="2">
    <source>
        <dbReference type="EMBL" id="TDP40196.1"/>
    </source>
</evidence>
<evidence type="ECO:0000259" key="1">
    <source>
        <dbReference type="SMART" id="SM01321"/>
    </source>
</evidence>
<dbReference type="OrthoDB" id="9794403at2"/>
<keyword evidence="3" id="KW-1185">Reference proteome</keyword>
<name>A0A4R6PNN4_9GAMM</name>